<gene>
    <name evidence="1" type="ORF">KY290_018318</name>
</gene>
<evidence type="ECO:0000313" key="1">
    <source>
        <dbReference type="EMBL" id="KAH0762245.1"/>
    </source>
</evidence>
<sequence length="63" mass="6734">MVDFSSRSKYGWSCPATYSIGTENRGPPSNQKVSRMIFAVARGLAKGMKKTTGGKSFQPAFGG</sequence>
<proteinExistence type="predicted"/>
<accession>A0ABQ7VDU9</accession>
<dbReference type="Proteomes" id="UP000826656">
    <property type="component" value="Unassembled WGS sequence"/>
</dbReference>
<organism evidence="1 2">
    <name type="scientific">Solanum tuberosum</name>
    <name type="common">Potato</name>
    <dbReference type="NCBI Taxonomy" id="4113"/>
    <lineage>
        <taxon>Eukaryota</taxon>
        <taxon>Viridiplantae</taxon>
        <taxon>Streptophyta</taxon>
        <taxon>Embryophyta</taxon>
        <taxon>Tracheophyta</taxon>
        <taxon>Spermatophyta</taxon>
        <taxon>Magnoliopsida</taxon>
        <taxon>eudicotyledons</taxon>
        <taxon>Gunneridae</taxon>
        <taxon>Pentapetalae</taxon>
        <taxon>asterids</taxon>
        <taxon>lamiids</taxon>
        <taxon>Solanales</taxon>
        <taxon>Solanaceae</taxon>
        <taxon>Solanoideae</taxon>
        <taxon>Solaneae</taxon>
        <taxon>Solanum</taxon>
    </lineage>
</organism>
<keyword evidence="2" id="KW-1185">Reference proteome</keyword>
<dbReference type="EMBL" id="JAIVGD010000013">
    <property type="protein sequence ID" value="KAH0762245.1"/>
    <property type="molecule type" value="Genomic_DNA"/>
</dbReference>
<reference evidence="1 2" key="1">
    <citation type="journal article" date="2021" name="bioRxiv">
        <title>Chromosome-scale and haplotype-resolved genome assembly of a tetraploid potato cultivar.</title>
        <authorList>
            <person name="Sun H."/>
            <person name="Jiao W.-B."/>
            <person name="Krause K."/>
            <person name="Campoy J.A."/>
            <person name="Goel M."/>
            <person name="Folz-Donahue K."/>
            <person name="Kukat C."/>
            <person name="Huettel B."/>
            <person name="Schneeberger K."/>
        </authorList>
    </citation>
    <scope>NUCLEOTIDE SEQUENCE [LARGE SCALE GENOMIC DNA]</scope>
    <source>
        <strain evidence="1">SolTubOtavaFocal</strain>
        <tissue evidence="1">Leaves</tissue>
    </source>
</reference>
<evidence type="ECO:0000313" key="2">
    <source>
        <dbReference type="Proteomes" id="UP000826656"/>
    </source>
</evidence>
<comment type="caution">
    <text evidence="1">The sequence shown here is derived from an EMBL/GenBank/DDBJ whole genome shotgun (WGS) entry which is preliminary data.</text>
</comment>
<name>A0ABQ7VDU9_SOLTU</name>
<protein>
    <submittedName>
        <fullName evidence="1">Uncharacterized protein</fullName>
    </submittedName>
</protein>